<dbReference type="RefSeq" id="XP_003955126.1">
    <property type="nucleotide sequence ID" value="XM_003955077.1"/>
</dbReference>
<dbReference type="eggNOG" id="ENOG502SGAU">
    <property type="taxonomic scope" value="Eukaryota"/>
</dbReference>
<evidence type="ECO:0000313" key="2">
    <source>
        <dbReference type="EMBL" id="CCF55991.1"/>
    </source>
</evidence>
<accession>H2ANP1</accession>
<evidence type="ECO:0000256" key="1">
    <source>
        <dbReference type="SAM" id="MobiDB-lite"/>
    </source>
</evidence>
<evidence type="ECO:0000313" key="3">
    <source>
        <dbReference type="Proteomes" id="UP000005220"/>
    </source>
</evidence>
<feature type="region of interest" description="Disordered" evidence="1">
    <location>
        <begin position="1"/>
        <end position="26"/>
    </location>
</feature>
<dbReference type="OrthoDB" id="4072855at2759"/>
<dbReference type="EMBL" id="HE650821">
    <property type="protein sequence ID" value="CCF55991.1"/>
    <property type="molecule type" value="Genomic_DNA"/>
</dbReference>
<dbReference type="GeneID" id="13886427"/>
<dbReference type="GO" id="GO:0005737">
    <property type="term" value="C:cytoplasm"/>
    <property type="evidence" value="ECO:0007669"/>
    <property type="project" value="EnsemblFungi"/>
</dbReference>
<organism evidence="2 3">
    <name type="scientific">Kazachstania africana (strain ATCC 22294 / BCRC 22015 / CBS 2517 / CECT 1963 / NBRC 1671 / NRRL Y-8276)</name>
    <name type="common">Yeast</name>
    <name type="synonym">Kluyveromyces africanus</name>
    <dbReference type="NCBI Taxonomy" id="1071382"/>
    <lineage>
        <taxon>Eukaryota</taxon>
        <taxon>Fungi</taxon>
        <taxon>Dikarya</taxon>
        <taxon>Ascomycota</taxon>
        <taxon>Saccharomycotina</taxon>
        <taxon>Saccharomycetes</taxon>
        <taxon>Saccharomycetales</taxon>
        <taxon>Saccharomycetaceae</taxon>
        <taxon>Kazachstania</taxon>
    </lineage>
</organism>
<dbReference type="HOGENOM" id="CLU_1887371_0_0_1"/>
<dbReference type="AlphaFoldDB" id="H2ANP1"/>
<dbReference type="KEGG" id="kaf:KAFR_0A05560"/>
<sequence>MNTTVQSQQHVLKRQVNSSDDTKPEQYNYQKALSTVGMRVRQKIDQGYNIPFNAKNNPSLQSNIKEYAGLIVPQYRQTTAGANFEPPMLVNQRTVSTASSLEMFNDLENDIVCSNGKRRNY</sequence>
<gene>
    <name evidence="2" type="primary">KAFR0A05560</name>
    <name evidence="2" type="ORF">KAFR_0A05560</name>
</gene>
<dbReference type="InParanoid" id="H2ANP1"/>
<name>H2ANP1_KAZAF</name>
<reference evidence="2 3" key="1">
    <citation type="journal article" date="2011" name="Proc. Natl. Acad. Sci. U.S.A.">
        <title>Evolutionary erosion of yeast sex chromosomes by mating-type switching accidents.</title>
        <authorList>
            <person name="Gordon J.L."/>
            <person name="Armisen D."/>
            <person name="Proux-Wera E."/>
            <person name="Oheigeartaigh S.S."/>
            <person name="Byrne K.P."/>
            <person name="Wolfe K.H."/>
        </authorList>
    </citation>
    <scope>NUCLEOTIDE SEQUENCE [LARGE SCALE GENOMIC DNA]</scope>
    <source>
        <strain evidence="3">ATCC 22294 / BCRC 22015 / CBS 2517 / CECT 1963 / NBRC 1671 / NRRL Y-8276</strain>
    </source>
</reference>
<protein>
    <submittedName>
        <fullName evidence="2">Uncharacterized protein</fullName>
    </submittedName>
</protein>
<dbReference type="GO" id="GO:0006606">
    <property type="term" value="P:protein import into nucleus"/>
    <property type="evidence" value="ECO:0007669"/>
    <property type="project" value="EnsemblFungi"/>
</dbReference>
<proteinExistence type="predicted"/>
<dbReference type="STRING" id="1071382.H2ANP1"/>
<keyword evidence="3" id="KW-1185">Reference proteome</keyword>
<dbReference type="FunCoup" id="H2ANP1">
    <property type="interactions" value="66"/>
</dbReference>
<dbReference type="Proteomes" id="UP000005220">
    <property type="component" value="Chromosome 1"/>
</dbReference>